<accession>A0A1W9YRN9</accession>
<protein>
    <recommendedName>
        <fullName evidence="4">Secreted protein</fullName>
    </recommendedName>
</protein>
<organism evidence="2 3">
    <name type="scientific">Mycolicibacterium bacteremicum</name>
    <name type="common">Mycobacterium bacteremicum</name>
    <dbReference type="NCBI Taxonomy" id="564198"/>
    <lineage>
        <taxon>Bacteria</taxon>
        <taxon>Bacillati</taxon>
        <taxon>Actinomycetota</taxon>
        <taxon>Actinomycetes</taxon>
        <taxon>Mycobacteriales</taxon>
        <taxon>Mycobacteriaceae</taxon>
        <taxon>Mycolicibacterium</taxon>
    </lineage>
</organism>
<sequence length="126" mass="13311">MKMRAVMVTASLAAALLTAAPAQAEPAFCDGPDCTPGIKPGVVLGAPCPDTAYYVFGITSWGRMVFCGSPRRYEPRYFRSPSMAGVKEFGVSCTGYEDWVAQAPDGLFLSCQSSEGAALWGRGDSV</sequence>
<keyword evidence="1" id="KW-0732">Signal</keyword>
<dbReference type="AlphaFoldDB" id="A0A1W9YRN9"/>
<evidence type="ECO:0000313" key="3">
    <source>
        <dbReference type="Proteomes" id="UP000192366"/>
    </source>
</evidence>
<gene>
    <name evidence="2" type="ORF">BST17_22820</name>
</gene>
<dbReference type="EMBL" id="MVHJ01000026">
    <property type="protein sequence ID" value="ORA02659.1"/>
    <property type="molecule type" value="Genomic_DNA"/>
</dbReference>
<name>A0A1W9YRN9_MYCBA</name>
<comment type="caution">
    <text evidence="2">The sequence shown here is derived from an EMBL/GenBank/DDBJ whole genome shotgun (WGS) entry which is preliminary data.</text>
</comment>
<keyword evidence="3" id="KW-1185">Reference proteome</keyword>
<reference evidence="2 3" key="1">
    <citation type="submission" date="2017-02" db="EMBL/GenBank/DDBJ databases">
        <title>The new phylogeny of genus Mycobacterium.</title>
        <authorList>
            <person name="Tortoli E."/>
            <person name="Trovato A."/>
            <person name="Cirillo D.M."/>
        </authorList>
    </citation>
    <scope>NUCLEOTIDE SEQUENCE [LARGE SCALE GENOMIC DNA]</scope>
    <source>
        <strain evidence="2 3">DSM 45578</strain>
    </source>
</reference>
<feature type="chain" id="PRO_5012167906" description="Secreted protein" evidence="1">
    <location>
        <begin position="25"/>
        <end position="126"/>
    </location>
</feature>
<evidence type="ECO:0000313" key="2">
    <source>
        <dbReference type="EMBL" id="ORA02659.1"/>
    </source>
</evidence>
<dbReference type="RefSeq" id="WP_083061172.1">
    <property type="nucleotide sequence ID" value="NZ_JACKVM010000011.1"/>
</dbReference>
<dbReference type="Proteomes" id="UP000192366">
    <property type="component" value="Unassembled WGS sequence"/>
</dbReference>
<evidence type="ECO:0000256" key="1">
    <source>
        <dbReference type="SAM" id="SignalP"/>
    </source>
</evidence>
<proteinExistence type="predicted"/>
<feature type="signal peptide" evidence="1">
    <location>
        <begin position="1"/>
        <end position="24"/>
    </location>
</feature>
<evidence type="ECO:0008006" key="4">
    <source>
        <dbReference type="Google" id="ProtNLM"/>
    </source>
</evidence>
<dbReference type="STRING" id="564198.BST17_22820"/>